<accession>A0A8C3S867</accession>
<dbReference type="InterPro" id="IPR013787">
    <property type="entry name" value="S100_Ca-bd_sub"/>
</dbReference>
<dbReference type="Pfam" id="PF01023">
    <property type="entry name" value="S_100"/>
    <property type="match status" value="1"/>
</dbReference>
<comment type="similarity">
    <text evidence="1">Belongs to the S-100 family.</text>
</comment>
<feature type="domain" description="EF-hand" evidence="5">
    <location>
        <begin position="61"/>
        <end position="96"/>
    </location>
</feature>
<dbReference type="InterPro" id="IPR018247">
    <property type="entry name" value="EF_Hand_1_Ca_BS"/>
</dbReference>
<dbReference type="Ensembl" id="ENSCSRT00000009487.1">
    <property type="protein sequence ID" value="ENSCSRP00000009170.1"/>
    <property type="gene ID" value="ENSCSRG00000006839.1"/>
</dbReference>
<evidence type="ECO:0000259" key="5">
    <source>
        <dbReference type="PROSITE" id="PS50222"/>
    </source>
</evidence>
<evidence type="ECO:0000313" key="7">
    <source>
        <dbReference type="Proteomes" id="UP000694403"/>
    </source>
</evidence>
<dbReference type="InterPro" id="IPR002048">
    <property type="entry name" value="EF_hand_dom"/>
</dbReference>
<dbReference type="PANTHER" id="PTHR11639">
    <property type="entry name" value="S100 CALCIUM-BINDING PROTEIN"/>
    <property type="match status" value="1"/>
</dbReference>
<dbReference type="Gene3D" id="1.10.238.10">
    <property type="entry name" value="EF-hand"/>
    <property type="match status" value="1"/>
</dbReference>
<dbReference type="CDD" id="cd00213">
    <property type="entry name" value="S-100"/>
    <property type="match status" value="1"/>
</dbReference>
<reference evidence="6" key="2">
    <citation type="submission" date="2025-09" db="UniProtKB">
        <authorList>
            <consortium name="Ensembl"/>
        </authorList>
    </citation>
    <scope>IDENTIFICATION</scope>
</reference>
<reference evidence="6" key="1">
    <citation type="submission" date="2025-08" db="UniProtKB">
        <authorList>
            <consortium name="Ensembl"/>
        </authorList>
    </citation>
    <scope>IDENTIFICATION</scope>
</reference>
<dbReference type="Proteomes" id="UP000694403">
    <property type="component" value="Unplaced"/>
</dbReference>
<dbReference type="InterPro" id="IPR034325">
    <property type="entry name" value="S-100_dom"/>
</dbReference>
<dbReference type="GO" id="GO:0048306">
    <property type="term" value="F:calcium-dependent protein binding"/>
    <property type="evidence" value="ECO:0007669"/>
    <property type="project" value="TreeGrafter"/>
</dbReference>
<evidence type="ECO:0000256" key="1">
    <source>
        <dbReference type="ARBA" id="ARBA00007323"/>
    </source>
</evidence>
<name>A0A8C3S867_CHESE</name>
<keyword evidence="4" id="KW-1133">Transmembrane helix</keyword>
<evidence type="ECO:0000256" key="3">
    <source>
        <dbReference type="ARBA" id="ARBA00022837"/>
    </source>
</evidence>
<feature type="transmembrane region" description="Helical" evidence="4">
    <location>
        <begin position="12"/>
        <end position="30"/>
    </location>
</feature>
<proteinExistence type="inferred from homology"/>
<keyword evidence="7" id="KW-1185">Reference proteome</keyword>
<dbReference type="PROSITE" id="PS00018">
    <property type="entry name" value="EF_HAND_1"/>
    <property type="match status" value="1"/>
</dbReference>
<evidence type="ECO:0000256" key="2">
    <source>
        <dbReference type="ARBA" id="ARBA00022723"/>
    </source>
</evidence>
<keyword evidence="3" id="KW-0106">Calcium</keyword>
<evidence type="ECO:0000313" key="6">
    <source>
        <dbReference type="Ensembl" id="ENSCSRP00000009170.1"/>
    </source>
</evidence>
<dbReference type="GO" id="GO:0070062">
    <property type="term" value="C:extracellular exosome"/>
    <property type="evidence" value="ECO:0007669"/>
    <property type="project" value="TreeGrafter"/>
</dbReference>
<evidence type="ECO:0000256" key="4">
    <source>
        <dbReference type="SAM" id="Phobius"/>
    </source>
</evidence>
<dbReference type="GO" id="GO:0046914">
    <property type="term" value="F:transition metal ion binding"/>
    <property type="evidence" value="ECO:0007669"/>
    <property type="project" value="InterPro"/>
</dbReference>
<dbReference type="PANTHER" id="PTHR11639:SF134">
    <property type="entry name" value="PROTEIN S100-A1-RELATED"/>
    <property type="match status" value="1"/>
</dbReference>
<dbReference type="AlphaFoldDB" id="A0A8C3S867"/>
<dbReference type="GO" id="GO:0005737">
    <property type="term" value="C:cytoplasm"/>
    <property type="evidence" value="ECO:0007669"/>
    <property type="project" value="TreeGrafter"/>
</dbReference>
<keyword evidence="2" id="KW-0479">Metal-binding</keyword>
<dbReference type="SUPFAM" id="SSF47473">
    <property type="entry name" value="EF-hand"/>
    <property type="match status" value="1"/>
</dbReference>
<keyword evidence="4" id="KW-0812">Transmembrane</keyword>
<dbReference type="GO" id="GO:0043542">
    <property type="term" value="P:endothelial cell migration"/>
    <property type="evidence" value="ECO:0007669"/>
    <property type="project" value="TreeGrafter"/>
</dbReference>
<dbReference type="GO" id="GO:0005509">
    <property type="term" value="F:calcium ion binding"/>
    <property type="evidence" value="ECO:0007669"/>
    <property type="project" value="InterPro"/>
</dbReference>
<dbReference type="SMART" id="SM00054">
    <property type="entry name" value="EFh"/>
    <property type="match status" value="1"/>
</dbReference>
<dbReference type="PROSITE" id="PS50222">
    <property type="entry name" value="EF_HAND_2"/>
    <property type="match status" value="1"/>
</dbReference>
<organism evidence="6 7">
    <name type="scientific">Chelydra serpentina</name>
    <name type="common">Snapping turtle</name>
    <name type="synonym">Testudo serpentina</name>
    <dbReference type="NCBI Taxonomy" id="8475"/>
    <lineage>
        <taxon>Eukaryota</taxon>
        <taxon>Metazoa</taxon>
        <taxon>Chordata</taxon>
        <taxon>Craniata</taxon>
        <taxon>Vertebrata</taxon>
        <taxon>Euteleostomi</taxon>
        <taxon>Archelosauria</taxon>
        <taxon>Testudinata</taxon>
        <taxon>Testudines</taxon>
        <taxon>Cryptodira</taxon>
        <taxon>Durocryptodira</taxon>
        <taxon>Americhelydia</taxon>
        <taxon>Chelydroidea</taxon>
        <taxon>Chelydridae</taxon>
        <taxon>Chelydra</taxon>
    </lineage>
</organism>
<protein>
    <recommendedName>
        <fullName evidence="5">EF-hand domain-containing protein</fullName>
    </recommendedName>
</protein>
<sequence length="113" mass="13289">MTHLLADLRQVTFYLSALVCLVYFNFFHKYSSSKPPHDKLSKGELKCLIQKELGNLLLHPNDPDQLQEIFDDLDVNKDHKINFKEYMILATTLIMCVHEKFQNKETHHPHPPM</sequence>
<dbReference type="SMART" id="SM01394">
    <property type="entry name" value="S_100"/>
    <property type="match status" value="1"/>
</dbReference>
<dbReference type="InterPro" id="IPR011992">
    <property type="entry name" value="EF-hand-dom_pair"/>
</dbReference>
<keyword evidence="4" id="KW-0472">Membrane</keyword>